<sequence length="218" mass="24411">MSRKFAILGLGYFGITVAQELHRCHNEVLGVDIDEARVNAFSDQLSHAVIADITDENALSDLALEEYDAVVIDTDDRLEASLVCTLLAREQGAREIWVKAHSDMHFRLLEHLGADRIIYPEHDSGIRVAESLHYHTAVDFIDLGDRQFVVDLMASDRLCTECKTVEDLDLERLELSLAALKRGETLWRLPGSDLKLETGDHMVLIGGFDALRTLGKKL</sequence>
<dbReference type="Pfam" id="PF02254">
    <property type="entry name" value="TrkA_N"/>
    <property type="match status" value="1"/>
</dbReference>
<dbReference type="SUPFAM" id="SSF116726">
    <property type="entry name" value="TrkA C-terminal domain-like"/>
    <property type="match status" value="1"/>
</dbReference>
<reference evidence="4" key="1">
    <citation type="submission" date="2016-10" db="EMBL/GenBank/DDBJ databases">
        <authorList>
            <person name="Varghese N."/>
            <person name="Submissions S."/>
        </authorList>
    </citation>
    <scope>NUCLEOTIDE SEQUENCE [LARGE SCALE GENOMIC DNA]</scope>
    <source>
        <strain evidence="4">CGMCC 1.9150</strain>
    </source>
</reference>
<dbReference type="PROSITE" id="PS51202">
    <property type="entry name" value="RCK_C"/>
    <property type="match status" value="1"/>
</dbReference>
<organism evidence="3 4">
    <name type="scientific">Halomonas daqiaonensis</name>
    <dbReference type="NCBI Taxonomy" id="650850"/>
    <lineage>
        <taxon>Bacteria</taxon>
        <taxon>Pseudomonadati</taxon>
        <taxon>Pseudomonadota</taxon>
        <taxon>Gammaproteobacteria</taxon>
        <taxon>Oceanospirillales</taxon>
        <taxon>Halomonadaceae</taxon>
        <taxon>Halomonas</taxon>
    </lineage>
</organism>
<dbReference type="InterPro" id="IPR006037">
    <property type="entry name" value="RCK_C"/>
</dbReference>
<dbReference type="STRING" id="650850.SAMN04488129_13119"/>
<dbReference type="RefSeq" id="WP_089715884.1">
    <property type="nucleotide sequence ID" value="NZ_FOBC01000031.1"/>
</dbReference>
<dbReference type="PROSITE" id="PS51201">
    <property type="entry name" value="RCK_N"/>
    <property type="match status" value="1"/>
</dbReference>
<dbReference type="GO" id="GO:0006813">
    <property type="term" value="P:potassium ion transport"/>
    <property type="evidence" value="ECO:0007669"/>
    <property type="project" value="InterPro"/>
</dbReference>
<accession>A0A1H7WBV3</accession>
<feature type="domain" description="RCK N-terminal" evidence="1">
    <location>
        <begin position="2"/>
        <end position="118"/>
    </location>
</feature>
<dbReference type="Gene3D" id="3.30.70.1450">
    <property type="entry name" value="Regulator of K+ conductance, C-terminal domain"/>
    <property type="match status" value="1"/>
</dbReference>
<evidence type="ECO:0000313" key="3">
    <source>
        <dbReference type="EMBL" id="SEM19062.1"/>
    </source>
</evidence>
<dbReference type="InterPro" id="IPR036291">
    <property type="entry name" value="NAD(P)-bd_dom_sf"/>
</dbReference>
<dbReference type="InterPro" id="IPR036721">
    <property type="entry name" value="RCK_C_sf"/>
</dbReference>
<dbReference type="PANTHER" id="PTHR43833:SF7">
    <property type="entry name" value="KTR SYSTEM POTASSIUM UPTAKE PROTEIN C"/>
    <property type="match status" value="1"/>
</dbReference>
<dbReference type="Proteomes" id="UP000198807">
    <property type="component" value="Unassembled WGS sequence"/>
</dbReference>
<dbReference type="Gene3D" id="3.40.50.720">
    <property type="entry name" value="NAD(P)-binding Rossmann-like Domain"/>
    <property type="match status" value="1"/>
</dbReference>
<gene>
    <name evidence="3" type="ORF">SAMN04488129_13119</name>
</gene>
<evidence type="ECO:0000259" key="1">
    <source>
        <dbReference type="PROSITE" id="PS51201"/>
    </source>
</evidence>
<dbReference type="SUPFAM" id="SSF51735">
    <property type="entry name" value="NAD(P)-binding Rossmann-fold domains"/>
    <property type="match status" value="1"/>
</dbReference>
<dbReference type="PANTHER" id="PTHR43833">
    <property type="entry name" value="POTASSIUM CHANNEL PROTEIN 2-RELATED-RELATED"/>
    <property type="match status" value="1"/>
</dbReference>
<evidence type="ECO:0000259" key="2">
    <source>
        <dbReference type="PROSITE" id="PS51202"/>
    </source>
</evidence>
<dbReference type="InterPro" id="IPR003148">
    <property type="entry name" value="RCK_N"/>
</dbReference>
<dbReference type="OrthoDB" id="9776294at2"/>
<name>A0A1H7WBV3_9GAMM</name>
<dbReference type="AlphaFoldDB" id="A0A1H7WBV3"/>
<feature type="domain" description="RCK C-terminal" evidence="2">
    <location>
        <begin position="135"/>
        <end position="218"/>
    </location>
</feature>
<proteinExistence type="predicted"/>
<protein>
    <submittedName>
        <fullName evidence="3">Trk system potassium uptake protein TrkA</fullName>
    </submittedName>
</protein>
<evidence type="ECO:0000313" key="4">
    <source>
        <dbReference type="Proteomes" id="UP000198807"/>
    </source>
</evidence>
<dbReference type="EMBL" id="FOBC01000031">
    <property type="protein sequence ID" value="SEM19062.1"/>
    <property type="molecule type" value="Genomic_DNA"/>
</dbReference>
<keyword evidence="4" id="KW-1185">Reference proteome</keyword>
<dbReference type="InterPro" id="IPR050721">
    <property type="entry name" value="Trk_Ktr_HKT_K-transport"/>
</dbReference>
<dbReference type="GO" id="GO:0008324">
    <property type="term" value="F:monoatomic cation transmembrane transporter activity"/>
    <property type="evidence" value="ECO:0007669"/>
    <property type="project" value="InterPro"/>
</dbReference>